<evidence type="ECO:0000256" key="2">
    <source>
        <dbReference type="ARBA" id="ARBA00022448"/>
    </source>
</evidence>
<dbReference type="GeneID" id="78317314"/>
<dbReference type="FunFam" id="3.40.30.10:FF:000001">
    <property type="entry name" value="Thioredoxin"/>
    <property type="match status" value="1"/>
</dbReference>
<dbReference type="Proteomes" id="UP000190423">
    <property type="component" value="Unassembled WGS sequence"/>
</dbReference>
<dbReference type="RefSeq" id="WP_078933926.1">
    <property type="nucleotide sequence ID" value="NZ_FUWG01000016.1"/>
</dbReference>
<dbReference type="CDD" id="cd02947">
    <property type="entry name" value="TRX_family"/>
    <property type="match status" value="1"/>
</dbReference>
<dbReference type="PROSITE" id="PS00194">
    <property type="entry name" value="THIOREDOXIN_1"/>
    <property type="match status" value="1"/>
</dbReference>
<reference evidence="11 12" key="1">
    <citation type="submission" date="2017-02" db="EMBL/GenBank/DDBJ databases">
        <authorList>
            <person name="Peterson S.W."/>
        </authorList>
    </citation>
    <scope>NUCLEOTIDE SEQUENCE [LARGE SCALE GENOMIC DNA]</scope>
    <source>
        <strain evidence="11 12">ATCC BAA-908</strain>
    </source>
</reference>
<evidence type="ECO:0000313" key="12">
    <source>
        <dbReference type="Proteomes" id="UP000190423"/>
    </source>
</evidence>
<feature type="site" description="Contributes to redox potential value" evidence="8">
    <location>
        <position position="32"/>
    </location>
</feature>
<evidence type="ECO:0000256" key="9">
    <source>
        <dbReference type="PIRSR" id="PIRSR000077-4"/>
    </source>
</evidence>
<dbReference type="InterPro" id="IPR036249">
    <property type="entry name" value="Thioredoxin-like_sf"/>
</dbReference>
<dbReference type="SUPFAM" id="SSF52833">
    <property type="entry name" value="Thioredoxin-like"/>
    <property type="match status" value="1"/>
</dbReference>
<dbReference type="PANTHER" id="PTHR45663:SF11">
    <property type="entry name" value="GEO12009P1"/>
    <property type="match status" value="1"/>
</dbReference>
<dbReference type="OrthoDB" id="9790390at2"/>
<evidence type="ECO:0000256" key="3">
    <source>
        <dbReference type="ARBA" id="ARBA00022982"/>
    </source>
</evidence>
<dbReference type="GO" id="GO:0045454">
    <property type="term" value="P:cell redox homeostasis"/>
    <property type="evidence" value="ECO:0007669"/>
    <property type="project" value="TreeGrafter"/>
</dbReference>
<dbReference type="Gene3D" id="3.40.30.10">
    <property type="entry name" value="Glutaredoxin"/>
    <property type="match status" value="1"/>
</dbReference>
<keyword evidence="5 9" id="KW-0676">Redox-active center</keyword>
<keyword evidence="3" id="KW-0249">Electron transport</keyword>
<evidence type="ECO:0000256" key="7">
    <source>
        <dbReference type="PIRNR" id="PIRNR000077"/>
    </source>
</evidence>
<evidence type="ECO:0000256" key="1">
    <source>
        <dbReference type="ARBA" id="ARBA00008987"/>
    </source>
</evidence>
<evidence type="ECO:0000256" key="6">
    <source>
        <dbReference type="NCBIfam" id="TIGR01068"/>
    </source>
</evidence>
<proteinExistence type="inferred from homology"/>
<evidence type="ECO:0000256" key="5">
    <source>
        <dbReference type="ARBA" id="ARBA00023284"/>
    </source>
</evidence>
<feature type="active site" description="Nucleophile" evidence="8">
    <location>
        <position position="31"/>
    </location>
</feature>
<dbReference type="PANTHER" id="PTHR45663">
    <property type="entry name" value="GEO12009P1"/>
    <property type="match status" value="1"/>
</dbReference>
<dbReference type="Pfam" id="PF00085">
    <property type="entry name" value="Thioredoxin"/>
    <property type="match status" value="1"/>
</dbReference>
<dbReference type="PIRSF" id="PIRSF000077">
    <property type="entry name" value="Thioredoxin"/>
    <property type="match status" value="1"/>
</dbReference>
<evidence type="ECO:0000259" key="10">
    <source>
        <dbReference type="PROSITE" id="PS51352"/>
    </source>
</evidence>
<feature type="site" description="Contributes to redox potential value" evidence="8">
    <location>
        <position position="33"/>
    </location>
</feature>
<feature type="active site" description="Nucleophile" evidence="8">
    <location>
        <position position="34"/>
    </location>
</feature>
<dbReference type="AlphaFoldDB" id="A0A1T4MNB8"/>
<protein>
    <recommendedName>
        <fullName evidence="6 7">Thioredoxin</fullName>
    </recommendedName>
</protein>
<accession>A0A1T4MNB8</accession>
<gene>
    <name evidence="11" type="ORF">SAMN02745149_02042</name>
</gene>
<dbReference type="STRING" id="261392.SAMN02745149_02042"/>
<keyword evidence="2" id="KW-0813">Transport</keyword>
<dbReference type="GO" id="GO:0005829">
    <property type="term" value="C:cytosol"/>
    <property type="evidence" value="ECO:0007669"/>
    <property type="project" value="TreeGrafter"/>
</dbReference>
<dbReference type="EMBL" id="FUWG01000016">
    <property type="protein sequence ID" value="SJZ68218.1"/>
    <property type="molecule type" value="Genomic_DNA"/>
</dbReference>
<feature type="site" description="Deprotonates C-terminal active site Cys" evidence="8">
    <location>
        <position position="25"/>
    </location>
</feature>
<dbReference type="InterPro" id="IPR005746">
    <property type="entry name" value="Thioredoxin"/>
</dbReference>
<name>A0A1T4MNB8_TREPO</name>
<evidence type="ECO:0000256" key="8">
    <source>
        <dbReference type="PIRSR" id="PIRSR000077-1"/>
    </source>
</evidence>
<feature type="domain" description="Thioredoxin" evidence="10">
    <location>
        <begin position="1"/>
        <end position="103"/>
    </location>
</feature>
<feature type="disulfide bond" description="Redox-active" evidence="9">
    <location>
        <begin position="31"/>
        <end position="34"/>
    </location>
</feature>
<sequence>MATKEVTIENFQSEVLECNVPVLVDFWASWCGPCRMVSPLIDELSEEHPEYKFAKVNVDEQIALANKYNVMSIPNLVVFKNGEVVSQVAGTRQKEEILELLKK</sequence>
<organism evidence="11 12">
    <name type="scientific">Treponema porcinum</name>
    <dbReference type="NCBI Taxonomy" id="261392"/>
    <lineage>
        <taxon>Bacteria</taxon>
        <taxon>Pseudomonadati</taxon>
        <taxon>Spirochaetota</taxon>
        <taxon>Spirochaetia</taxon>
        <taxon>Spirochaetales</taxon>
        <taxon>Treponemataceae</taxon>
        <taxon>Treponema</taxon>
    </lineage>
</organism>
<dbReference type="NCBIfam" id="TIGR01068">
    <property type="entry name" value="thioredoxin"/>
    <property type="match status" value="1"/>
</dbReference>
<evidence type="ECO:0000256" key="4">
    <source>
        <dbReference type="ARBA" id="ARBA00023157"/>
    </source>
</evidence>
<dbReference type="InterPro" id="IPR017937">
    <property type="entry name" value="Thioredoxin_CS"/>
</dbReference>
<comment type="similarity">
    <text evidence="1 7">Belongs to the thioredoxin family.</text>
</comment>
<dbReference type="PRINTS" id="PR00421">
    <property type="entry name" value="THIOREDOXIN"/>
</dbReference>
<keyword evidence="12" id="KW-1185">Reference proteome</keyword>
<evidence type="ECO:0000313" key="11">
    <source>
        <dbReference type="EMBL" id="SJZ68218.1"/>
    </source>
</evidence>
<dbReference type="InterPro" id="IPR013766">
    <property type="entry name" value="Thioredoxin_domain"/>
</dbReference>
<dbReference type="GO" id="GO:0015035">
    <property type="term" value="F:protein-disulfide reductase activity"/>
    <property type="evidence" value="ECO:0007669"/>
    <property type="project" value="UniProtKB-UniRule"/>
</dbReference>
<keyword evidence="4 9" id="KW-1015">Disulfide bond</keyword>
<dbReference type="PROSITE" id="PS51352">
    <property type="entry name" value="THIOREDOXIN_2"/>
    <property type="match status" value="1"/>
</dbReference>